<name>A0A0A8ZUR9_ARUDO</name>
<sequence length="96" mass="10791">MVASLPARSADCVGLHANGCAERGLFIFVNRSPWGYFWFLWCFNIRCVQCEASFSGVDFNDEFGSYASCWLELEIRCNAQTKLRCISLNMSSVVSS</sequence>
<reference evidence="1" key="2">
    <citation type="journal article" date="2015" name="Data Brief">
        <title>Shoot transcriptome of the giant reed, Arundo donax.</title>
        <authorList>
            <person name="Barrero R.A."/>
            <person name="Guerrero F.D."/>
            <person name="Moolhuijzen P."/>
            <person name="Goolsby J.A."/>
            <person name="Tidwell J."/>
            <person name="Bellgard S.E."/>
            <person name="Bellgard M.I."/>
        </authorList>
    </citation>
    <scope>NUCLEOTIDE SEQUENCE</scope>
    <source>
        <tissue evidence="1">Shoot tissue taken approximately 20 cm above the soil surface</tissue>
    </source>
</reference>
<accession>A0A0A8ZUR9</accession>
<evidence type="ECO:0000313" key="1">
    <source>
        <dbReference type="EMBL" id="JAD42541.1"/>
    </source>
</evidence>
<proteinExistence type="predicted"/>
<protein>
    <submittedName>
        <fullName evidence="1">Uncharacterized protein</fullName>
    </submittedName>
</protein>
<organism evidence="1">
    <name type="scientific">Arundo donax</name>
    <name type="common">Giant reed</name>
    <name type="synonym">Donax arundinaceus</name>
    <dbReference type="NCBI Taxonomy" id="35708"/>
    <lineage>
        <taxon>Eukaryota</taxon>
        <taxon>Viridiplantae</taxon>
        <taxon>Streptophyta</taxon>
        <taxon>Embryophyta</taxon>
        <taxon>Tracheophyta</taxon>
        <taxon>Spermatophyta</taxon>
        <taxon>Magnoliopsida</taxon>
        <taxon>Liliopsida</taxon>
        <taxon>Poales</taxon>
        <taxon>Poaceae</taxon>
        <taxon>PACMAD clade</taxon>
        <taxon>Arundinoideae</taxon>
        <taxon>Arundineae</taxon>
        <taxon>Arundo</taxon>
    </lineage>
</organism>
<dbReference type="EMBL" id="GBRH01255354">
    <property type="protein sequence ID" value="JAD42541.1"/>
    <property type="molecule type" value="Transcribed_RNA"/>
</dbReference>
<dbReference type="AlphaFoldDB" id="A0A0A8ZUR9"/>
<reference evidence="1" key="1">
    <citation type="submission" date="2014-09" db="EMBL/GenBank/DDBJ databases">
        <authorList>
            <person name="Magalhaes I.L.F."/>
            <person name="Oliveira U."/>
            <person name="Santos F.R."/>
            <person name="Vidigal T.H.D.A."/>
            <person name="Brescovit A.D."/>
            <person name="Santos A.J."/>
        </authorList>
    </citation>
    <scope>NUCLEOTIDE SEQUENCE</scope>
    <source>
        <tissue evidence="1">Shoot tissue taken approximately 20 cm above the soil surface</tissue>
    </source>
</reference>